<comment type="caution">
    <text evidence="9">The sequence shown here is derived from an EMBL/GenBank/DDBJ whole genome shotgun (WGS) entry which is preliminary data.</text>
</comment>
<dbReference type="EMBL" id="RWGY01000002">
    <property type="protein sequence ID" value="TVU50238.1"/>
    <property type="molecule type" value="Genomic_DNA"/>
</dbReference>
<keyword evidence="7" id="KW-0812">Transmembrane</keyword>
<evidence type="ECO:0000256" key="6">
    <source>
        <dbReference type="SAM" id="MobiDB-lite"/>
    </source>
</evidence>
<name>A0A5J9WPZ0_9POAL</name>
<gene>
    <name evidence="9" type="ORF">EJB05_01602</name>
</gene>
<evidence type="ECO:0000256" key="5">
    <source>
        <dbReference type="ARBA" id="ARBA00023180"/>
    </source>
</evidence>
<protein>
    <recommendedName>
        <fullName evidence="8">Glycosyltransferase 61 catalytic domain-containing protein</fullName>
    </recommendedName>
</protein>
<dbReference type="GO" id="GO:0000139">
    <property type="term" value="C:Golgi membrane"/>
    <property type="evidence" value="ECO:0007669"/>
    <property type="project" value="UniProtKB-SubCell"/>
</dbReference>
<dbReference type="PANTHER" id="PTHR20961:SF5">
    <property type="entry name" value="GLYCOSYLTRANSFERASE-RELATED"/>
    <property type="match status" value="1"/>
</dbReference>
<keyword evidence="10" id="KW-1185">Reference proteome</keyword>
<keyword evidence="5" id="KW-0325">Glycoprotein</keyword>
<comment type="pathway">
    <text evidence="2">Glycan metabolism.</text>
</comment>
<feature type="domain" description="Glycosyltransferase 61 catalytic" evidence="8">
    <location>
        <begin position="191"/>
        <end position="393"/>
    </location>
</feature>
<proteinExistence type="predicted"/>
<dbReference type="OrthoDB" id="529273at2759"/>
<evidence type="ECO:0000313" key="9">
    <source>
        <dbReference type="EMBL" id="TVU50238.1"/>
    </source>
</evidence>
<evidence type="ECO:0000256" key="7">
    <source>
        <dbReference type="SAM" id="Phobius"/>
    </source>
</evidence>
<reference evidence="9 10" key="1">
    <citation type="journal article" date="2019" name="Sci. Rep.">
        <title>A high-quality genome of Eragrostis curvula grass provides insights into Poaceae evolution and supports new strategies to enhance forage quality.</title>
        <authorList>
            <person name="Carballo J."/>
            <person name="Santos B.A.C.M."/>
            <person name="Zappacosta D."/>
            <person name="Garbus I."/>
            <person name="Selva J.P."/>
            <person name="Gallo C.A."/>
            <person name="Diaz A."/>
            <person name="Albertini E."/>
            <person name="Caccamo M."/>
            <person name="Echenique V."/>
        </authorList>
    </citation>
    <scope>NUCLEOTIDE SEQUENCE [LARGE SCALE GENOMIC DNA]</scope>
    <source>
        <strain evidence="10">cv. Victoria</strain>
        <tissue evidence="9">Leaf</tissue>
    </source>
</reference>
<keyword evidence="7" id="KW-0472">Membrane</keyword>
<evidence type="ECO:0000256" key="2">
    <source>
        <dbReference type="ARBA" id="ARBA00004881"/>
    </source>
</evidence>
<keyword evidence="7" id="KW-1133">Transmembrane helix</keyword>
<dbReference type="InterPro" id="IPR007657">
    <property type="entry name" value="Glycosyltransferase_61"/>
</dbReference>
<dbReference type="GO" id="GO:0016763">
    <property type="term" value="F:pentosyltransferase activity"/>
    <property type="evidence" value="ECO:0007669"/>
    <property type="project" value="UniProtKB-ARBA"/>
</dbReference>
<dbReference type="AlphaFoldDB" id="A0A5J9WPZ0"/>
<evidence type="ECO:0000259" key="8">
    <source>
        <dbReference type="Pfam" id="PF04577"/>
    </source>
</evidence>
<feature type="non-terminal residue" evidence="9">
    <location>
        <position position="1"/>
    </location>
</feature>
<dbReference type="Gramene" id="TVU50238">
    <property type="protein sequence ID" value="TVU50238"/>
    <property type="gene ID" value="EJB05_01602"/>
</dbReference>
<dbReference type="InterPro" id="IPR049625">
    <property type="entry name" value="Glyco_transf_61_cat"/>
</dbReference>
<organism evidence="9 10">
    <name type="scientific">Eragrostis curvula</name>
    <name type="common">weeping love grass</name>
    <dbReference type="NCBI Taxonomy" id="38414"/>
    <lineage>
        <taxon>Eukaryota</taxon>
        <taxon>Viridiplantae</taxon>
        <taxon>Streptophyta</taxon>
        <taxon>Embryophyta</taxon>
        <taxon>Tracheophyta</taxon>
        <taxon>Spermatophyta</taxon>
        <taxon>Magnoliopsida</taxon>
        <taxon>Liliopsida</taxon>
        <taxon>Poales</taxon>
        <taxon>Poaceae</taxon>
        <taxon>PACMAD clade</taxon>
        <taxon>Chloridoideae</taxon>
        <taxon>Eragrostideae</taxon>
        <taxon>Eragrostidinae</taxon>
        <taxon>Eragrostis</taxon>
    </lineage>
</organism>
<sequence length="487" mass="54301">MKGKRHECNKLIGSGRAVWLLLPLVLYVVLKTGFVVLKSDLMLQDAHCFHSARRQQQVPLGVSKSEASKGVAPPPAETSKLTCNFSDIHSNFCEMQGDVRIHGKYGMVYVVSSPSSTTYRPDKNNSNSVIRIRPYTRKWEEGTMSRIRELAIRELDAGGGGGDPLPPPRCTVRHAGVPAVVFSVGGCGTNFFHAMSDVVIPLYVTAREYGGHVQLVVADHDARWFAKYRRIVAALSFYPVVDMDGDDVVRCFPAARVGLESHGMLGIDPARARNGLTMVGFREFLRSVFSLPRPLSTPVSRRRSSGGKQQQQQIRKRPRLVMLLRRNWRSLTNEADVIAALAELGFEVVAATPKDMSDLARFANVVNSCDVLVGVHGAGLTNMVFLPHNGTIVQIIPWGELKWASRYDYGDPVPDMGLRYVEYEVTAEETTLKDKYPRDHPVFADPLSIHRKGEIFKYFLGGQNVTLDIPRFINETMRPLYESITTE</sequence>
<dbReference type="Pfam" id="PF04577">
    <property type="entry name" value="Glyco_transf_61"/>
    <property type="match status" value="1"/>
</dbReference>
<keyword evidence="4" id="KW-0808">Transferase</keyword>
<evidence type="ECO:0000313" key="10">
    <source>
        <dbReference type="Proteomes" id="UP000324897"/>
    </source>
</evidence>
<feature type="transmembrane region" description="Helical" evidence="7">
    <location>
        <begin position="12"/>
        <end position="30"/>
    </location>
</feature>
<evidence type="ECO:0000256" key="4">
    <source>
        <dbReference type="ARBA" id="ARBA00022679"/>
    </source>
</evidence>
<comment type="subcellular location">
    <subcellularLocation>
        <location evidence="1">Golgi apparatus membrane</location>
        <topology evidence="1">Single-pass type II membrane protein</topology>
    </subcellularLocation>
</comment>
<dbReference type="Proteomes" id="UP000324897">
    <property type="component" value="Chromosome 6"/>
</dbReference>
<feature type="region of interest" description="Disordered" evidence="6">
    <location>
        <begin position="295"/>
        <end position="315"/>
    </location>
</feature>
<dbReference type="PANTHER" id="PTHR20961">
    <property type="entry name" value="GLYCOSYLTRANSFERASE"/>
    <property type="match status" value="1"/>
</dbReference>
<evidence type="ECO:0000256" key="1">
    <source>
        <dbReference type="ARBA" id="ARBA00004323"/>
    </source>
</evidence>
<keyword evidence="3" id="KW-0328">Glycosyltransferase</keyword>
<accession>A0A5J9WPZ0</accession>
<evidence type="ECO:0000256" key="3">
    <source>
        <dbReference type="ARBA" id="ARBA00022676"/>
    </source>
</evidence>